<keyword evidence="2" id="KW-1003">Cell membrane</keyword>
<dbReference type="Pfam" id="PF02687">
    <property type="entry name" value="FtsX"/>
    <property type="match status" value="1"/>
</dbReference>
<evidence type="ECO:0000256" key="1">
    <source>
        <dbReference type="ARBA" id="ARBA00004651"/>
    </source>
</evidence>
<evidence type="ECO:0000256" key="6">
    <source>
        <dbReference type="ARBA" id="ARBA00038076"/>
    </source>
</evidence>
<evidence type="ECO:0000259" key="9">
    <source>
        <dbReference type="Pfam" id="PF12704"/>
    </source>
</evidence>
<feature type="transmembrane region" description="Helical" evidence="7">
    <location>
        <begin position="30"/>
        <end position="50"/>
    </location>
</feature>
<evidence type="ECO:0000313" key="11">
    <source>
        <dbReference type="Proteomes" id="UP001060919"/>
    </source>
</evidence>
<keyword evidence="3 7" id="KW-0812">Transmembrane</keyword>
<evidence type="ECO:0000256" key="4">
    <source>
        <dbReference type="ARBA" id="ARBA00022989"/>
    </source>
</evidence>
<dbReference type="InterPro" id="IPR003838">
    <property type="entry name" value="ABC3_permease_C"/>
</dbReference>
<evidence type="ECO:0000256" key="3">
    <source>
        <dbReference type="ARBA" id="ARBA00022692"/>
    </source>
</evidence>
<dbReference type="EMBL" id="AP026867">
    <property type="protein sequence ID" value="BDS12487.1"/>
    <property type="molecule type" value="Genomic_DNA"/>
</dbReference>
<dbReference type="AlphaFoldDB" id="A0A915YG92"/>
<proteinExistence type="inferred from homology"/>
<dbReference type="KEGG" id="aup:AsAng_0032100"/>
<reference evidence="10" key="1">
    <citation type="submission" date="2022-09" db="EMBL/GenBank/DDBJ databases">
        <title>Aureispira anguillicida sp. nov., isolated from Leptocephalus of Japanese eel Anguilla japonica.</title>
        <authorList>
            <person name="Yuasa K."/>
            <person name="Mekata T."/>
            <person name="Ikunari K."/>
        </authorList>
    </citation>
    <scope>NUCLEOTIDE SEQUENCE</scope>
    <source>
        <strain evidence="10">EL160426</strain>
    </source>
</reference>
<dbReference type="InterPro" id="IPR050250">
    <property type="entry name" value="Macrolide_Exporter_MacB"/>
</dbReference>
<gene>
    <name evidence="10" type="ORF">AsAng_0032100</name>
</gene>
<dbReference type="GO" id="GO:0022857">
    <property type="term" value="F:transmembrane transporter activity"/>
    <property type="evidence" value="ECO:0007669"/>
    <property type="project" value="TreeGrafter"/>
</dbReference>
<comment type="subcellular location">
    <subcellularLocation>
        <location evidence="1">Cell membrane</location>
        <topology evidence="1">Multi-pass membrane protein</topology>
    </subcellularLocation>
</comment>
<feature type="transmembrane region" description="Helical" evidence="7">
    <location>
        <begin position="301"/>
        <end position="323"/>
    </location>
</feature>
<dbReference type="PANTHER" id="PTHR30572">
    <property type="entry name" value="MEMBRANE COMPONENT OF TRANSPORTER-RELATED"/>
    <property type="match status" value="1"/>
</dbReference>
<protein>
    <submittedName>
        <fullName evidence="10">ABC transporter permease</fullName>
    </submittedName>
</protein>
<evidence type="ECO:0000259" key="8">
    <source>
        <dbReference type="Pfam" id="PF02687"/>
    </source>
</evidence>
<accession>A0A915YG92</accession>
<keyword evidence="5 7" id="KW-0472">Membrane</keyword>
<keyword evidence="4 7" id="KW-1133">Transmembrane helix</keyword>
<evidence type="ECO:0000256" key="5">
    <source>
        <dbReference type="ARBA" id="ARBA00023136"/>
    </source>
</evidence>
<feature type="transmembrane region" description="Helical" evidence="7">
    <location>
        <begin position="391"/>
        <end position="411"/>
    </location>
</feature>
<sequence length="424" mass="46858">MNTVLLLPRIFFESIRQAFQQLAGNKLRTLLSLSGITIGIFCVIMVLSAVDSLEANIQDSFKQLGDDVVYISKMPWGESPREGNFWKYQRRPETDYRDYEVIQKQVQTADIATFTVFIGGGTAESKTSNASNVFFIGVTEHYKDMFGLKFHKGRYFTPLEFYKGSNQIIIGYDVAQTLFRPTEDPIGKYIKVKGQRLQIIGVLEKEGKDLINPLNFDDAGLIPYNTARKYVNLKKAGFNRGRTSISVKAKKGVRLETLKAELTGVLRAKRLLKPVEESNFELNTLSIVSQIFENVFGIIRIAGYIIGLFAIIVGGFSVANIMFVSVKERTRLIGIKKALGAKNYVILMEFLVESIILCLIGGLVGLAFVVMGAEAATSIAEYDIFLSPSNAIRGLAIASASGVVAGIIPAYRASKMVPVEAIRA</sequence>
<feature type="domain" description="ABC3 transporter permease C-terminal" evidence="8">
    <location>
        <begin position="305"/>
        <end position="418"/>
    </location>
</feature>
<organism evidence="10 11">
    <name type="scientific">Aureispira anguillae</name>
    <dbReference type="NCBI Taxonomy" id="2864201"/>
    <lineage>
        <taxon>Bacteria</taxon>
        <taxon>Pseudomonadati</taxon>
        <taxon>Bacteroidota</taxon>
        <taxon>Saprospiria</taxon>
        <taxon>Saprospirales</taxon>
        <taxon>Saprospiraceae</taxon>
        <taxon>Aureispira</taxon>
    </lineage>
</organism>
<dbReference type="PANTHER" id="PTHR30572:SF4">
    <property type="entry name" value="ABC TRANSPORTER PERMEASE YTRF"/>
    <property type="match status" value="1"/>
</dbReference>
<evidence type="ECO:0000256" key="2">
    <source>
        <dbReference type="ARBA" id="ARBA00022475"/>
    </source>
</evidence>
<dbReference type="Proteomes" id="UP001060919">
    <property type="component" value="Chromosome"/>
</dbReference>
<dbReference type="RefSeq" id="WP_264793553.1">
    <property type="nucleotide sequence ID" value="NZ_AP026867.1"/>
</dbReference>
<name>A0A915YG92_9BACT</name>
<evidence type="ECO:0000256" key="7">
    <source>
        <dbReference type="SAM" id="Phobius"/>
    </source>
</evidence>
<keyword evidence="11" id="KW-1185">Reference proteome</keyword>
<dbReference type="InterPro" id="IPR025857">
    <property type="entry name" value="MacB_PCD"/>
</dbReference>
<dbReference type="GO" id="GO:0005886">
    <property type="term" value="C:plasma membrane"/>
    <property type="evidence" value="ECO:0007669"/>
    <property type="project" value="UniProtKB-SubCell"/>
</dbReference>
<comment type="similarity">
    <text evidence="6">Belongs to the ABC-4 integral membrane protein family.</text>
</comment>
<dbReference type="Pfam" id="PF12704">
    <property type="entry name" value="MacB_PCD"/>
    <property type="match status" value="1"/>
</dbReference>
<feature type="domain" description="MacB-like periplasmic core" evidence="9">
    <location>
        <begin position="29"/>
        <end position="263"/>
    </location>
</feature>
<feature type="transmembrane region" description="Helical" evidence="7">
    <location>
        <begin position="344"/>
        <end position="371"/>
    </location>
</feature>
<evidence type="ECO:0000313" key="10">
    <source>
        <dbReference type="EMBL" id="BDS12487.1"/>
    </source>
</evidence>